<dbReference type="InterPro" id="IPR001478">
    <property type="entry name" value="PDZ"/>
</dbReference>
<dbReference type="PANTHER" id="PTHR32060">
    <property type="entry name" value="TAIL-SPECIFIC PROTEASE"/>
    <property type="match status" value="1"/>
</dbReference>
<evidence type="ECO:0000256" key="5">
    <source>
        <dbReference type="RuleBase" id="RU004404"/>
    </source>
</evidence>
<evidence type="ECO:0000256" key="3">
    <source>
        <dbReference type="ARBA" id="ARBA00022801"/>
    </source>
</evidence>
<protein>
    <submittedName>
        <fullName evidence="8">Carboxy-terminal-processing protease</fullName>
        <ecNumber evidence="8">3.4.21.102</ecNumber>
    </submittedName>
</protein>
<dbReference type="GO" id="GO:0006508">
    <property type="term" value="P:proteolysis"/>
    <property type="evidence" value="ECO:0007669"/>
    <property type="project" value="UniProtKB-KW"/>
</dbReference>
<dbReference type="InterPro" id="IPR004447">
    <property type="entry name" value="Peptidase_S41A"/>
</dbReference>
<comment type="similarity">
    <text evidence="1 5">Belongs to the peptidase S41A family.</text>
</comment>
<evidence type="ECO:0000259" key="7">
    <source>
        <dbReference type="PROSITE" id="PS50106"/>
    </source>
</evidence>
<dbReference type="SUPFAM" id="SSF50156">
    <property type="entry name" value="PDZ domain-like"/>
    <property type="match status" value="1"/>
</dbReference>
<gene>
    <name evidence="8" type="primary">ctpA</name>
    <name evidence="8" type="ORF">KL86DPRO_10581</name>
</gene>
<name>A0A212J2X7_9DELT</name>
<dbReference type="AlphaFoldDB" id="A0A212J2X7"/>
<evidence type="ECO:0000256" key="4">
    <source>
        <dbReference type="ARBA" id="ARBA00022825"/>
    </source>
</evidence>
<dbReference type="GO" id="GO:0007165">
    <property type="term" value="P:signal transduction"/>
    <property type="evidence" value="ECO:0007669"/>
    <property type="project" value="TreeGrafter"/>
</dbReference>
<reference evidence="8" key="1">
    <citation type="submission" date="2016-04" db="EMBL/GenBank/DDBJ databases">
        <authorList>
            <person name="Evans L.H."/>
            <person name="Alamgir A."/>
            <person name="Owens N."/>
            <person name="Weber N.D."/>
            <person name="Virtaneva K."/>
            <person name="Barbian K."/>
            <person name="Babar A."/>
            <person name="Rosenke K."/>
        </authorList>
    </citation>
    <scope>NUCLEOTIDE SEQUENCE</scope>
    <source>
        <strain evidence="8">86</strain>
    </source>
</reference>
<dbReference type="InterPro" id="IPR041489">
    <property type="entry name" value="PDZ_6"/>
</dbReference>
<dbReference type="InterPro" id="IPR055210">
    <property type="entry name" value="CtpA/B_N"/>
</dbReference>
<evidence type="ECO:0000256" key="2">
    <source>
        <dbReference type="ARBA" id="ARBA00022670"/>
    </source>
</evidence>
<dbReference type="EMBL" id="FLUQ01000001">
    <property type="protein sequence ID" value="SBV93724.1"/>
    <property type="molecule type" value="Genomic_DNA"/>
</dbReference>
<dbReference type="PANTHER" id="PTHR32060:SF30">
    <property type="entry name" value="CARBOXY-TERMINAL PROCESSING PROTEASE CTPA"/>
    <property type="match status" value="1"/>
</dbReference>
<dbReference type="PROSITE" id="PS50106">
    <property type="entry name" value="PDZ"/>
    <property type="match status" value="1"/>
</dbReference>
<evidence type="ECO:0000256" key="6">
    <source>
        <dbReference type="SAM" id="SignalP"/>
    </source>
</evidence>
<dbReference type="EC" id="3.4.21.102" evidence="8"/>
<dbReference type="InterPro" id="IPR029045">
    <property type="entry name" value="ClpP/crotonase-like_dom_sf"/>
</dbReference>
<organism evidence="8">
    <name type="scientific">uncultured delta proteobacterium</name>
    <dbReference type="NCBI Taxonomy" id="34034"/>
    <lineage>
        <taxon>Bacteria</taxon>
        <taxon>Deltaproteobacteria</taxon>
        <taxon>environmental samples</taxon>
    </lineage>
</organism>
<keyword evidence="2 5" id="KW-0645">Protease</keyword>
<dbReference type="CDD" id="cd06782">
    <property type="entry name" value="cpPDZ_CPP-like"/>
    <property type="match status" value="1"/>
</dbReference>
<feature type="chain" id="PRO_5012080995" evidence="6">
    <location>
        <begin position="26"/>
        <end position="431"/>
    </location>
</feature>
<dbReference type="GO" id="GO:0004252">
    <property type="term" value="F:serine-type endopeptidase activity"/>
    <property type="evidence" value="ECO:0007669"/>
    <property type="project" value="UniProtKB-EC"/>
</dbReference>
<accession>A0A212J2X7</accession>
<dbReference type="SMART" id="SM00245">
    <property type="entry name" value="TSPc"/>
    <property type="match status" value="1"/>
</dbReference>
<keyword evidence="3 5" id="KW-0378">Hydrolase</keyword>
<dbReference type="InterPro" id="IPR005151">
    <property type="entry name" value="Tail-specific_protease"/>
</dbReference>
<dbReference type="Gene3D" id="3.90.226.10">
    <property type="entry name" value="2-enoyl-CoA Hydratase, Chain A, domain 1"/>
    <property type="match status" value="1"/>
</dbReference>
<dbReference type="Pfam" id="PF22694">
    <property type="entry name" value="CtpB_N-like"/>
    <property type="match status" value="1"/>
</dbReference>
<evidence type="ECO:0000313" key="8">
    <source>
        <dbReference type="EMBL" id="SBV93724.1"/>
    </source>
</evidence>
<dbReference type="InterPro" id="IPR036034">
    <property type="entry name" value="PDZ_sf"/>
</dbReference>
<keyword evidence="4 5" id="KW-0720">Serine protease</keyword>
<dbReference type="GO" id="GO:0030288">
    <property type="term" value="C:outer membrane-bounded periplasmic space"/>
    <property type="evidence" value="ECO:0007669"/>
    <property type="project" value="TreeGrafter"/>
</dbReference>
<dbReference type="NCBIfam" id="TIGR00225">
    <property type="entry name" value="prc"/>
    <property type="match status" value="1"/>
</dbReference>
<dbReference type="FunFam" id="2.30.42.10:FF:000063">
    <property type="entry name" value="Peptidase, S41 family"/>
    <property type="match status" value="1"/>
</dbReference>
<dbReference type="SMART" id="SM00228">
    <property type="entry name" value="PDZ"/>
    <property type="match status" value="1"/>
</dbReference>
<feature type="signal peptide" evidence="6">
    <location>
        <begin position="1"/>
        <end position="25"/>
    </location>
</feature>
<dbReference type="Pfam" id="PF03572">
    <property type="entry name" value="Peptidase_S41"/>
    <property type="match status" value="1"/>
</dbReference>
<feature type="domain" description="PDZ" evidence="7">
    <location>
        <begin position="80"/>
        <end position="148"/>
    </location>
</feature>
<dbReference type="CDD" id="cd07560">
    <property type="entry name" value="Peptidase_S41_CPP"/>
    <property type="match status" value="1"/>
</dbReference>
<dbReference type="Gene3D" id="2.30.42.10">
    <property type="match status" value="1"/>
</dbReference>
<sequence length="431" mass="47066">MRLRFLTVFFAGFAALLFLPGSGAAAESKYDGMKRFSQVYEYVRQYYVRETQPNELMNGAIKGMLQNLDPHSTYLSTTEYKEMKETTSGAFFGIGIEISTENGQLIVVSPIEDTPAYKMGLKSGDIILAVDGHPTQDMTMQESVSKIRGPKGTEVELLILHKEDKTPSTVKIVRDSIPLISVKTRFLETGYVWSRVTRFSDNTQKELIEGLADAAKKGPIKGIVLDLRNNPGGLLDQATKVSDVFLSAGEIVSIRGRDAADSRSFKASSANSDQTCPLVVLVNAGTASASEIVAGALQDHKRGLVIGERTFGKGSVQNVIPMPDGSALKLTVALYYTPNGRSIQAEGIQPDFVAPFEPPRDEESIVARINAIREQDLNRHIEKGGKADGAGKSSDVEITPEVRAFLERDNQLRLGLQMVKALPKIQEIAVR</sequence>
<proteinExistence type="inferred from homology"/>
<dbReference type="Gene3D" id="3.30.750.44">
    <property type="match status" value="1"/>
</dbReference>
<evidence type="ECO:0000256" key="1">
    <source>
        <dbReference type="ARBA" id="ARBA00009179"/>
    </source>
</evidence>
<dbReference type="SUPFAM" id="SSF52096">
    <property type="entry name" value="ClpP/crotonase"/>
    <property type="match status" value="1"/>
</dbReference>
<keyword evidence="6" id="KW-0732">Signal</keyword>
<dbReference type="FunFam" id="3.90.226.10:FF:000029">
    <property type="entry name" value="Peptidase, S41 family"/>
    <property type="match status" value="1"/>
</dbReference>
<dbReference type="Pfam" id="PF17820">
    <property type="entry name" value="PDZ_6"/>
    <property type="match status" value="1"/>
</dbReference>